<keyword evidence="2" id="KW-1185">Reference proteome</keyword>
<dbReference type="EMBL" id="VAWE01000001">
    <property type="protein sequence ID" value="TLQ45375.1"/>
    <property type="molecule type" value="Genomic_DNA"/>
</dbReference>
<sequence length="81" mass="8543">MAYRLKYGIGTEAVHDAMPPAESEQLALAPAAACEDPIGATEVYGEDDGVVRMLVTEHVIAVLLVGQATKTLIVPKQSYTG</sequence>
<protein>
    <recommendedName>
        <fullName evidence="3">DUF4258 domain-containing protein</fullName>
    </recommendedName>
</protein>
<organism evidence="1 2">
    <name type="scientific">Streptomyces marianii</name>
    <dbReference type="NCBI Taxonomy" id="1817406"/>
    <lineage>
        <taxon>Bacteria</taxon>
        <taxon>Bacillati</taxon>
        <taxon>Actinomycetota</taxon>
        <taxon>Actinomycetes</taxon>
        <taxon>Kitasatosporales</taxon>
        <taxon>Streptomycetaceae</taxon>
        <taxon>Streptomyces</taxon>
    </lineage>
</organism>
<comment type="caution">
    <text evidence="1">The sequence shown here is derived from an EMBL/GenBank/DDBJ whole genome shotgun (WGS) entry which is preliminary data.</text>
</comment>
<accession>A0A5R9E8I6</accession>
<dbReference type="RefSeq" id="WP_138054716.1">
    <property type="nucleotide sequence ID" value="NZ_VAWE01000001.1"/>
</dbReference>
<evidence type="ECO:0008006" key="3">
    <source>
        <dbReference type="Google" id="ProtNLM"/>
    </source>
</evidence>
<evidence type="ECO:0000313" key="2">
    <source>
        <dbReference type="Proteomes" id="UP000305921"/>
    </source>
</evidence>
<reference evidence="1 2" key="1">
    <citation type="submission" date="2019-05" db="EMBL/GenBank/DDBJ databases">
        <title>Streptomyces marianii sp. nov., a novel marine actinomycete from southern coast of India.</title>
        <authorList>
            <person name="Iniyan A.M."/>
            <person name="Wink J."/>
            <person name="Ramprasad E."/>
            <person name="Ramana C.V."/>
            <person name="Bunk B."/>
            <person name="Sproer C."/>
            <person name="Joseph F.-J.R.S."/>
            <person name="Vincent S.G.P."/>
        </authorList>
    </citation>
    <scope>NUCLEOTIDE SEQUENCE [LARGE SCALE GENOMIC DNA]</scope>
    <source>
        <strain evidence="1 2">ICN19</strain>
    </source>
</reference>
<evidence type="ECO:0000313" key="1">
    <source>
        <dbReference type="EMBL" id="TLQ45375.1"/>
    </source>
</evidence>
<dbReference type="AlphaFoldDB" id="A0A5R9E8I6"/>
<dbReference type="Proteomes" id="UP000305921">
    <property type="component" value="Unassembled WGS sequence"/>
</dbReference>
<proteinExistence type="predicted"/>
<name>A0A5R9E8I6_9ACTN</name>
<gene>
    <name evidence="1" type="ORF">FEF34_22240</name>
</gene>
<dbReference type="OrthoDB" id="4291601at2"/>